<protein>
    <submittedName>
        <fullName evidence="1">Uncharacterized protein</fullName>
    </submittedName>
</protein>
<sequence length="313" mass="34112">MDLSSPTSTELSPQDAAPPFNGPFADIILRSCDGIRFHVSKPILSIASPVFADMFRLAGPHDAAASSDEMCNGLPLVPMAEDAATLDLLLRWCYPVAHPTLVTLDDMQRMVAATQKYDIHALDNAIGEALQRQLALDPLGVFRVAVADRLDDMARKAARGVLGVPLAMLVSPAIDNIEPSALIALIRYHVDCGAAASAVTLRRDFFTGNHALGMSTNGPQCKQCSALDPQVMESAYRTWYAPRFLWQYLDRAGRALLIRPHAGALPLIDAWDCSSCHKGYGYLIQSKVFVDNFNREVNAAIDTVPVPDFFQQS</sequence>
<keyword evidence="2" id="KW-1185">Reference proteome</keyword>
<organism evidence="1 2">
    <name type="scientific">Auriscalpium vulgare</name>
    <dbReference type="NCBI Taxonomy" id="40419"/>
    <lineage>
        <taxon>Eukaryota</taxon>
        <taxon>Fungi</taxon>
        <taxon>Dikarya</taxon>
        <taxon>Basidiomycota</taxon>
        <taxon>Agaricomycotina</taxon>
        <taxon>Agaricomycetes</taxon>
        <taxon>Russulales</taxon>
        <taxon>Auriscalpiaceae</taxon>
        <taxon>Auriscalpium</taxon>
    </lineage>
</organism>
<evidence type="ECO:0000313" key="1">
    <source>
        <dbReference type="EMBL" id="KAI0046380.1"/>
    </source>
</evidence>
<reference evidence="1" key="1">
    <citation type="submission" date="2021-02" db="EMBL/GenBank/DDBJ databases">
        <authorList>
            <consortium name="DOE Joint Genome Institute"/>
            <person name="Ahrendt S."/>
            <person name="Looney B.P."/>
            <person name="Miyauchi S."/>
            <person name="Morin E."/>
            <person name="Drula E."/>
            <person name="Courty P.E."/>
            <person name="Chicoki N."/>
            <person name="Fauchery L."/>
            <person name="Kohler A."/>
            <person name="Kuo A."/>
            <person name="Labutti K."/>
            <person name="Pangilinan J."/>
            <person name="Lipzen A."/>
            <person name="Riley R."/>
            <person name="Andreopoulos W."/>
            <person name="He G."/>
            <person name="Johnson J."/>
            <person name="Barry K.W."/>
            <person name="Grigoriev I.V."/>
            <person name="Nagy L."/>
            <person name="Hibbett D."/>
            <person name="Henrissat B."/>
            <person name="Matheny P.B."/>
            <person name="Labbe J."/>
            <person name="Martin F."/>
        </authorList>
    </citation>
    <scope>NUCLEOTIDE SEQUENCE</scope>
    <source>
        <strain evidence="1">FP105234-sp</strain>
    </source>
</reference>
<reference evidence="1" key="2">
    <citation type="journal article" date="2022" name="New Phytol.">
        <title>Evolutionary transition to the ectomycorrhizal habit in the genomes of a hyperdiverse lineage of mushroom-forming fungi.</title>
        <authorList>
            <person name="Looney B."/>
            <person name="Miyauchi S."/>
            <person name="Morin E."/>
            <person name="Drula E."/>
            <person name="Courty P.E."/>
            <person name="Kohler A."/>
            <person name="Kuo A."/>
            <person name="LaButti K."/>
            <person name="Pangilinan J."/>
            <person name="Lipzen A."/>
            <person name="Riley R."/>
            <person name="Andreopoulos W."/>
            <person name="He G."/>
            <person name="Johnson J."/>
            <person name="Nolan M."/>
            <person name="Tritt A."/>
            <person name="Barry K.W."/>
            <person name="Grigoriev I.V."/>
            <person name="Nagy L.G."/>
            <person name="Hibbett D."/>
            <person name="Henrissat B."/>
            <person name="Matheny P.B."/>
            <person name="Labbe J."/>
            <person name="Martin F.M."/>
        </authorList>
    </citation>
    <scope>NUCLEOTIDE SEQUENCE</scope>
    <source>
        <strain evidence="1">FP105234-sp</strain>
    </source>
</reference>
<accession>A0ACB8RS15</accession>
<dbReference type="Proteomes" id="UP000814033">
    <property type="component" value="Unassembled WGS sequence"/>
</dbReference>
<gene>
    <name evidence="1" type="ORF">FA95DRAFT_1395729</name>
</gene>
<evidence type="ECO:0000313" key="2">
    <source>
        <dbReference type="Proteomes" id="UP000814033"/>
    </source>
</evidence>
<name>A0ACB8RS15_9AGAM</name>
<proteinExistence type="predicted"/>
<dbReference type="EMBL" id="MU275927">
    <property type="protein sequence ID" value="KAI0046380.1"/>
    <property type="molecule type" value="Genomic_DNA"/>
</dbReference>
<comment type="caution">
    <text evidence="1">The sequence shown here is derived from an EMBL/GenBank/DDBJ whole genome shotgun (WGS) entry which is preliminary data.</text>
</comment>